<name>A0AA38XPC6_9EURO</name>
<dbReference type="GO" id="GO:0016651">
    <property type="term" value="F:oxidoreductase activity, acting on NAD(P)H"/>
    <property type="evidence" value="ECO:0007669"/>
    <property type="project" value="InterPro"/>
</dbReference>
<dbReference type="Gene3D" id="3.90.180.10">
    <property type="entry name" value="Medium-chain alcohol dehydrogenases, catalytic domain"/>
    <property type="match status" value="1"/>
</dbReference>
<dbReference type="SMART" id="SM00829">
    <property type="entry name" value="PKS_ER"/>
    <property type="match status" value="1"/>
</dbReference>
<dbReference type="InterPro" id="IPR011032">
    <property type="entry name" value="GroES-like_sf"/>
</dbReference>
<dbReference type="PANTHER" id="PTHR45348:SF5">
    <property type="entry name" value="OXIDOREDUCTASE, PUTATIVE (AFU_ORTHOLOGUE AFUA_8G01420)-RELATED"/>
    <property type="match status" value="1"/>
</dbReference>
<gene>
    <name evidence="4" type="ORF">H2200_000899</name>
</gene>
<evidence type="ECO:0000259" key="3">
    <source>
        <dbReference type="SMART" id="SM00829"/>
    </source>
</evidence>
<proteinExistence type="inferred from homology"/>
<dbReference type="SUPFAM" id="SSF50129">
    <property type="entry name" value="GroES-like"/>
    <property type="match status" value="1"/>
</dbReference>
<dbReference type="PANTHER" id="PTHR45348">
    <property type="entry name" value="HYPOTHETICAL OXIDOREDUCTASE (EUROFUNG)"/>
    <property type="match status" value="1"/>
</dbReference>
<protein>
    <recommendedName>
        <fullName evidence="3">Enoyl reductase (ER) domain-containing protein</fullName>
    </recommendedName>
</protein>
<keyword evidence="2" id="KW-0560">Oxidoreductase</keyword>
<dbReference type="SUPFAM" id="SSF51735">
    <property type="entry name" value="NAD(P)-binding Rossmann-fold domains"/>
    <property type="match status" value="1"/>
</dbReference>
<evidence type="ECO:0000256" key="2">
    <source>
        <dbReference type="ARBA" id="ARBA00023002"/>
    </source>
</evidence>
<dbReference type="CDD" id="cd08249">
    <property type="entry name" value="enoyl_reductase_like"/>
    <property type="match status" value="1"/>
</dbReference>
<feature type="domain" description="Enoyl reductase (ER)" evidence="3">
    <location>
        <begin position="10"/>
        <end position="346"/>
    </location>
</feature>
<comment type="similarity">
    <text evidence="1">Belongs to the zinc-containing alcohol dehydrogenase family.</text>
</comment>
<evidence type="ECO:0000256" key="1">
    <source>
        <dbReference type="ARBA" id="ARBA00008072"/>
    </source>
</evidence>
<keyword evidence="5" id="KW-1185">Reference proteome</keyword>
<accession>A0AA38XPC6</accession>
<evidence type="ECO:0000313" key="4">
    <source>
        <dbReference type="EMBL" id="KAJ9617178.1"/>
    </source>
</evidence>
<dbReference type="EMBL" id="JAPDRK010000001">
    <property type="protein sequence ID" value="KAJ9617178.1"/>
    <property type="molecule type" value="Genomic_DNA"/>
</dbReference>
<dbReference type="InterPro" id="IPR020843">
    <property type="entry name" value="ER"/>
</dbReference>
<reference evidence="4" key="1">
    <citation type="submission" date="2022-10" db="EMBL/GenBank/DDBJ databases">
        <title>Culturing micro-colonial fungi from biological soil crusts in the Mojave desert and describing Neophaeococcomyces mojavensis, and introducing the new genera and species Taxawa tesnikishii.</title>
        <authorList>
            <person name="Kurbessoian T."/>
            <person name="Stajich J.E."/>
        </authorList>
    </citation>
    <scope>NUCLEOTIDE SEQUENCE</scope>
    <source>
        <strain evidence="4">TK_41</strain>
    </source>
</reference>
<evidence type="ECO:0000313" key="5">
    <source>
        <dbReference type="Proteomes" id="UP001172673"/>
    </source>
</evidence>
<dbReference type="InterPro" id="IPR047122">
    <property type="entry name" value="Trans-enoyl_RdTase-like"/>
</dbReference>
<dbReference type="Pfam" id="PF08240">
    <property type="entry name" value="ADH_N"/>
    <property type="match status" value="1"/>
</dbReference>
<dbReference type="AlphaFoldDB" id="A0AA38XPC6"/>
<organism evidence="4 5">
    <name type="scientific">Cladophialophora chaetospira</name>
    <dbReference type="NCBI Taxonomy" id="386627"/>
    <lineage>
        <taxon>Eukaryota</taxon>
        <taxon>Fungi</taxon>
        <taxon>Dikarya</taxon>
        <taxon>Ascomycota</taxon>
        <taxon>Pezizomycotina</taxon>
        <taxon>Eurotiomycetes</taxon>
        <taxon>Chaetothyriomycetidae</taxon>
        <taxon>Chaetothyriales</taxon>
        <taxon>Herpotrichiellaceae</taxon>
        <taxon>Cladophialophora</taxon>
    </lineage>
</organism>
<sequence length="359" mass="38710">MKSAHLYTTGNDIEVRLKDVPVPKPLPSQVLIRVVAVGTNPKDWKYLLQFNGKQGETAGDDIAGFVEAVGSDVTEFKVGDRVGAFHEMTTPHGGFAEFAIAWENSTFHLRKETSFEEAATIPLAAMTAALALFCYLRLPEPWVLPTRTEREELAGGVLVYGAASAVGAFAIKLLARANIHPIIAVAGRGIPYVESLVDISKGDVIIDYRGGDDEVVKGLRIAVPPGNKLLYALDAVSEGSSYLNIVKALDPYGHITFVLPGDYKEVPSTVHKTITLVGAVHGNAIADSQHGHPDMLSDFGYAWFRLFSVGLKDGWFTGHPYEVVPGGLHGVETGLRNLREGKASAVKYLCRIAETEGLS</sequence>
<dbReference type="Proteomes" id="UP001172673">
    <property type="component" value="Unassembled WGS sequence"/>
</dbReference>
<dbReference type="InterPro" id="IPR036291">
    <property type="entry name" value="NAD(P)-bd_dom_sf"/>
</dbReference>
<comment type="caution">
    <text evidence="4">The sequence shown here is derived from an EMBL/GenBank/DDBJ whole genome shotgun (WGS) entry which is preliminary data.</text>
</comment>
<dbReference type="InterPro" id="IPR013154">
    <property type="entry name" value="ADH-like_N"/>
</dbReference>
<dbReference type="Gene3D" id="3.40.50.720">
    <property type="entry name" value="NAD(P)-binding Rossmann-like Domain"/>
    <property type="match status" value="1"/>
</dbReference>